<evidence type="ECO:0000259" key="6">
    <source>
        <dbReference type="Pfam" id="PF01494"/>
    </source>
</evidence>
<dbReference type="Pfam" id="PF01494">
    <property type="entry name" value="FAD_binding_3"/>
    <property type="match status" value="1"/>
</dbReference>
<dbReference type="InterPro" id="IPR036188">
    <property type="entry name" value="FAD/NAD-bd_sf"/>
</dbReference>
<dbReference type="PANTHER" id="PTHR46720:SF3">
    <property type="entry name" value="FAD-BINDING DOMAIN-CONTAINING PROTEIN-RELATED"/>
    <property type="match status" value="1"/>
</dbReference>
<dbReference type="InterPro" id="IPR002938">
    <property type="entry name" value="FAD-bd"/>
</dbReference>
<dbReference type="PRINTS" id="PR00420">
    <property type="entry name" value="RNGMNOXGNASE"/>
</dbReference>
<evidence type="ECO:0000313" key="7">
    <source>
        <dbReference type="EMBL" id="KAJ9142370.1"/>
    </source>
</evidence>
<evidence type="ECO:0000313" key="8">
    <source>
        <dbReference type="Proteomes" id="UP001174694"/>
    </source>
</evidence>
<dbReference type="GO" id="GO:0044550">
    <property type="term" value="P:secondary metabolite biosynthetic process"/>
    <property type="evidence" value="ECO:0007669"/>
    <property type="project" value="TreeGrafter"/>
</dbReference>
<dbReference type="EMBL" id="JANBVO010000022">
    <property type="protein sequence ID" value="KAJ9142370.1"/>
    <property type="molecule type" value="Genomic_DNA"/>
</dbReference>
<reference evidence="7" key="1">
    <citation type="submission" date="2022-07" db="EMBL/GenBank/DDBJ databases">
        <title>Fungi with potential for degradation of polypropylene.</title>
        <authorList>
            <person name="Gostincar C."/>
        </authorList>
    </citation>
    <scope>NUCLEOTIDE SEQUENCE</scope>
    <source>
        <strain evidence="7">EXF-13308</strain>
    </source>
</reference>
<feature type="region of interest" description="Disordered" evidence="5">
    <location>
        <begin position="429"/>
        <end position="457"/>
    </location>
</feature>
<dbReference type="Gene3D" id="3.50.50.60">
    <property type="entry name" value="FAD/NAD(P)-binding domain"/>
    <property type="match status" value="1"/>
</dbReference>
<evidence type="ECO:0000256" key="1">
    <source>
        <dbReference type="ARBA" id="ARBA00007992"/>
    </source>
</evidence>
<keyword evidence="4" id="KW-0560">Oxidoreductase</keyword>
<evidence type="ECO:0000256" key="2">
    <source>
        <dbReference type="ARBA" id="ARBA00022630"/>
    </source>
</evidence>
<comment type="similarity">
    <text evidence="1">Belongs to the paxM FAD-dependent monooxygenase family.</text>
</comment>
<dbReference type="AlphaFoldDB" id="A0AA38RTX5"/>
<comment type="caution">
    <text evidence="7">The sequence shown here is derived from an EMBL/GenBank/DDBJ whole genome shotgun (WGS) entry which is preliminary data.</text>
</comment>
<accession>A0AA38RTX5</accession>
<keyword evidence="3" id="KW-0274">FAD</keyword>
<dbReference type="GO" id="GO:0016491">
    <property type="term" value="F:oxidoreductase activity"/>
    <property type="evidence" value="ECO:0007669"/>
    <property type="project" value="UniProtKB-KW"/>
</dbReference>
<dbReference type="PANTHER" id="PTHR46720">
    <property type="entry name" value="HYDROXYLASE, PUTATIVE (AFU_ORTHOLOGUE AFUA_3G01460)-RELATED"/>
    <property type="match status" value="1"/>
</dbReference>
<evidence type="ECO:0000256" key="5">
    <source>
        <dbReference type="SAM" id="MobiDB-lite"/>
    </source>
</evidence>
<sequence>MAAAAPAPPGQERQHTIAILGAGIGGLALAIGLIKRGVPCTIYESAKEFSVVGAGIGFGPNTLNAIDLIDPRFRTKYDDAKTANERAEFEHCVFDALYAEEGFGEKRGWTRGIVGASYFTRSSAHRKDLLEIMESFIPPGTVKFSKRAEEIRQVDDKVVVRFQDGDTVMVDALIGCDGVKGITRAATLGSIAPGSVAPEYANMYIYRGILPMSDAKDILGRHGGDAKWFMAKGKGVAIYPISKGAEENFVFFVHDPNPWRHQANTVECTREEMAADLDGFDPRLIKLLDWAKPLRWAVYHHRHTPTYYNGRVCMLGDVAHASTPHQAAGAGQGLEDAVVLAHLLSLTRSADQLGTAFQVYDQVRRPRATKVVETSYEAGLMYLWLGTQGEDMHEIVENANGRLHWIWQHDLQADLDTAEAEYLSLMQQRQKQKEDEEHEKSHPGQIGLHATTRELPL</sequence>
<dbReference type="SUPFAM" id="SSF54373">
    <property type="entry name" value="FAD-linked reductases, C-terminal domain"/>
    <property type="match status" value="1"/>
</dbReference>
<evidence type="ECO:0000256" key="3">
    <source>
        <dbReference type="ARBA" id="ARBA00022827"/>
    </source>
</evidence>
<organism evidence="7 8">
    <name type="scientific">Pleurostoma richardsiae</name>
    <dbReference type="NCBI Taxonomy" id="41990"/>
    <lineage>
        <taxon>Eukaryota</taxon>
        <taxon>Fungi</taxon>
        <taxon>Dikarya</taxon>
        <taxon>Ascomycota</taxon>
        <taxon>Pezizomycotina</taxon>
        <taxon>Sordariomycetes</taxon>
        <taxon>Sordariomycetidae</taxon>
        <taxon>Calosphaeriales</taxon>
        <taxon>Pleurostomataceae</taxon>
        <taxon>Pleurostoma</taxon>
    </lineage>
</organism>
<dbReference type="Proteomes" id="UP001174694">
    <property type="component" value="Unassembled WGS sequence"/>
</dbReference>
<name>A0AA38RTX5_9PEZI</name>
<evidence type="ECO:0000256" key="4">
    <source>
        <dbReference type="ARBA" id="ARBA00023002"/>
    </source>
</evidence>
<keyword evidence="8" id="KW-1185">Reference proteome</keyword>
<dbReference type="SUPFAM" id="SSF51905">
    <property type="entry name" value="FAD/NAD(P)-binding domain"/>
    <property type="match status" value="1"/>
</dbReference>
<feature type="compositionally biased region" description="Basic and acidic residues" evidence="5">
    <location>
        <begin position="431"/>
        <end position="442"/>
    </location>
</feature>
<dbReference type="GO" id="GO:0071949">
    <property type="term" value="F:FAD binding"/>
    <property type="evidence" value="ECO:0007669"/>
    <property type="project" value="InterPro"/>
</dbReference>
<proteinExistence type="inferred from homology"/>
<dbReference type="InterPro" id="IPR051104">
    <property type="entry name" value="FAD_monoxygenase"/>
</dbReference>
<feature type="domain" description="FAD-binding" evidence="6">
    <location>
        <begin position="16"/>
        <end position="374"/>
    </location>
</feature>
<gene>
    <name evidence="7" type="ORF">NKR23_g7171</name>
</gene>
<protein>
    <submittedName>
        <fullName evidence="7">FAD/NAD(P)-binding domain-containing protein</fullName>
    </submittedName>
</protein>
<keyword evidence="2" id="KW-0285">Flavoprotein</keyword>